<feature type="domain" description="AMP-dependent synthetase/ligase" evidence="1">
    <location>
        <begin position="90"/>
        <end position="298"/>
    </location>
</feature>
<dbReference type="EMBL" id="JAYWTM010000004">
    <property type="protein sequence ID" value="MEC5341991.1"/>
    <property type="molecule type" value="Genomic_DNA"/>
</dbReference>
<gene>
    <name evidence="3" type="ORF">VSX58_05105</name>
</gene>
<keyword evidence="4" id="KW-1185">Reference proteome</keyword>
<dbReference type="PANTHER" id="PTHR43845:SF1">
    <property type="entry name" value="BLR5969 PROTEIN"/>
    <property type="match status" value="1"/>
</dbReference>
<organism evidence="3 4">
    <name type="scientific">Brenneria populi</name>
    <dbReference type="NCBI Taxonomy" id="1505588"/>
    <lineage>
        <taxon>Bacteria</taxon>
        <taxon>Pseudomonadati</taxon>
        <taxon>Pseudomonadota</taxon>
        <taxon>Gammaproteobacteria</taxon>
        <taxon>Enterobacterales</taxon>
        <taxon>Pectobacteriaceae</taxon>
        <taxon>Brenneria</taxon>
    </lineage>
</organism>
<evidence type="ECO:0000313" key="4">
    <source>
        <dbReference type="Proteomes" id="UP001309705"/>
    </source>
</evidence>
<dbReference type="RefSeq" id="WP_327617145.1">
    <property type="nucleotide sequence ID" value="NZ_JAYWTM010000004.1"/>
</dbReference>
<dbReference type="Pfam" id="PF00501">
    <property type="entry name" value="AMP-binding"/>
    <property type="match status" value="1"/>
</dbReference>
<reference evidence="3 4" key="1">
    <citation type="journal article" date="2017" name="Int. J. Syst. Evol. Microbiol.">
        <title>Brenneria populi subsp. brevivirga subsp. nov. isolated from symptomatic bark of Populus x euramericana canker, and description of Brenneria populi subsp. populi subsp. nov.</title>
        <authorList>
            <person name="Zheng M.H."/>
            <person name="Piao C.G."/>
            <person name="Xue H."/>
            <person name="Guo M.W."/>
            <person name="Li Y."/>
        </authorList>
    </citation>
    <scope>NUCLEOTIDE SEQUENCE [LARGE SCALE GENOMIC DNA]</scope>
    <source>
        <strain evidence="3 4">D9-5</strain>
    </source>
</reference>
<comment type="caution">
    <text evidence="3">The sequence shown here is derived from an EMBL/GenBank/DDBJ whole genome shotgun (WGS) entry which is preliminary data.</text>
</comment>
<feature type="domain" description="AMP-dependent ligase C-terminal" evidence="2">
    <location>
        <begin position="347"/>
        <end position="440"/>
    </location>
</feature>
<dbReference type="Pfam" id="PF14535">
    <property type="entry name" value="AMP-binding_C_2"/>
    <property type="match status" value="1"/>
</dbReference>
<dbReference type="InterPro" id="IPR011880">
    <property type="entry name" value="PA_CoA_ligase"/>
</dbReference>
<keyword evidence="3" id="KW-0436">Ligase</keyword>
<dbReference type="CDD" id="cd05913">
    <property type="entry name" value="PaaK"/>
    <property type="match status" value="1"/>
</dbReference>
<dbReference type="InterPro" id="IPR000873">
    <property type="entry name" value="AMP-dep_synth/lig_dom"/>
</dbReference>
<evidence type="ECO:0000259" key="2">
    <source>
        <dbReference type="Pfam" id="PF14535"/>
    </source>
</evidence>
<dbReference type="GO" id="GO:0016874">
    <property type="term" value="F:ligase activity"/>
    <property type="evidence" value="ECO:0007669"/>
    <property type="project" value="UniProtKB-KW"/>
</dbReference>
<dbReference type="Proteomes" id="UP001309705">
    <property type="component" value="Unassembled WGS sequence"/>
</dbReference>
<evidence type="ECO:0000259" key="1">
    <source>
        <dbReference type="Pfam" id="PF00501"/>
    </source>
</evidence>
<dbReference type="Gene3D" id="3.30.300.30">
    <property type="match status" value="1"/>
</dbReference>
<proteinExistence type="predicted"/>
<dbReference type="PANTHER" id="PTHR43845">
    <property type="entry name" value="BLR5969 PROTEIN"/>
    <property type="match status" value="1"/>
</dbReference>
<name>A0ABU6JNS8_9GAMM</name>
<protein>
    <submittedName>
        <fullName evidence="3">Phenylacetate--CoA ligase</fullName>
    </submittedName>
</protein>
<dbReference type="InterPro" id="IPR028154">
    <property type="entry name" value="AMP-dep_Lig_C"/>
</dbReference>
<dbReference type="Gene3D" id="3.40.50.12780">
    <property type="entry name" value="N-terminal domain of ligase-like"/>
    <property type="match status" value="1"/>
</dbReference>
<dbReference type="InterPro" id="IPR042099">
    <property type="entry name" value="ANL_N_sf"/>
</dbReference>
<accession>A0ABU6JNS8</accession>
<evidence type="ECO:0000313" key="3">
    <source>
        <dbReference type="EMBL" id="MEC5341991.1"/>
    </source>
</evidence>
<sequence>MTSTTTGYRRYWDEAEILPRQALEALQLQRLKTTLTHAYQHSPYYREAFERAGVHPEELHRLDDLRRYPFINKQIERERQDAAPLLGDMLAIPEEQVVFVSASSGSTGVPTLSPFSADDFERYQDIQARLFWAVGMRPDDRYVHALNFTLFVGGPDVIGAQKLGALCFWAGTIPSDRLLYIMKTFRPTITWTTPSYAWHLGETAVAQGLDPQRDLALKRIIVCGEPGGSIPETRQAIEARWGVQVYDFYGISDIYGACAGSCEEKNGLHLAEDDILLEVLDPVTDEPVADGQPGEMVLTTLTKQARPMIRFRTGDIIIADHSPCACGRTHVRITVTGRKDDMFIVSGVNVFPGDLEAIVRAAPELNGEYRITLYEEGHLTRFDLEVERNTHSDEGDSLLEARLHQEIKTRLGVRPKRVLLLAPETLPRHTHKAKRVIDTRSACAL</sequence>
<dbReference type="InterPro" id="IPR045851">
    <property type="entry name" value="AMP-bd_C_sf"/>
</dbReference>
<dbReference type="SUPFAM" id="SSF56801">
    <property type="entry name" value="Acetyl-CoA synthetase-like"/>
    <property type="match status" value="1"/>
</dbReference>